<name>A0ACB6S7N1_9PLEO</name>
<gene>
    <name evidence="1" type="ORF">BU25DRAFT_489092</name>
</gene>
<protein>
    <submittedName>
        <fullName evidence="1">Uncharacterized protein</fullName>
    </submittedName>
</protein>
<organism evidence="1 2">
    <name type="scientific">Macroventuria anomochaeta</name>
    <dbReference type="NCBI Taxonomy" id="301207"/>
    <lineage>
        <taxon>Eukaryota</taxon>
        <taxon>Fungi</taxon>
        <taxon>Dikarya</taxon>
        <taxon>Ascomycota</taxon>
        <taxon>Pezizomycotina</taxon>
        <taxon>Dothideomycetes</taxon>
        <taxon>Pleosporomycetidae</taxon>
        <taxon>Pleosporales</taxon>
        <taxon>Pleosporineae</taxon>
        <taxon>Didymellaceae</taxon>
        <taxon>Macroventuria</taxon>
    </lineage>
</organism>
<proteinExistence type="predicted"/>
<comment type="caution">
    <text evidence="1">The sequence shown here is derived from an EMBL/GenBank/DDBJ whole genome shotgun (WGS) entry which is preliminary data.</text>
</comment>
<evidence type="ECO:0000313" key="2">
    <source>
        <dbReference type="Proteomes" id="UP000799754"/>
    </source>
</evidence>
<evidence type="ECO:0000313" key="1">
    <source>
        <dbReference type="EMBL" id="KAF2630275.1"/>
    </source>
</evidence>
<accession>A0ACB6S7N1</accession>
<reference evidence="1" key="1">
    <citation type="journal article" date="2020" name="Stud. Mycol.">
        <title>101 Dothideomycetes genomes: a test case for predicting lifestyles and emergence of pathogens.</title>
        <authorList>
            <person name="Haridas S."/>
            <person name="Albert R."/>
            <person name="Binder M."/>
            <person name="Bloem J."/>
            <person name="Labutti K."/>
            <person name="Salamov A."/>
            <person name="Andreopoulos B."/>
            <person name="Baker S."/>
            <person name="Barry K."/>
            <person name="Bills G."/>
            <person name="Bluhm B."/>
            <person name="Cannon C."/>
            <person name="Castanera R."/>
            <person name="Culley D."/>
            <person name="Daum C."/>
            <person name="Ezra D."/>
            <person name="Gonzalez J."/>
            <person name="Henrissat B."/>
            <person name="Kuo A."/>
            <person name="Liang C."/>
            <person name="Lipzen A."/>
            <person name="Lutzoni F."/>
            <person name="Magnuson J."/>
            <person name="Mondo S."/>
            <person name="Nolan M."/>
            <person name="Ohm R."/>
            <person name="Pangilinan J."/>
            <person name="Park H.-J."/>
            <person name="Ramirez L."/>
            <person name="Alfaro M."/>
            <person name="Sun H."/>
            <person name="Tritt A."/>
            <person name="Yoshinaga Y."/>
            <person name="Zwiers L.-H."/>
            <person name="Turgeon B."/>
            <person name="Goodwin S."/>
            <person name="Spatafora J."/>
            <person name="Crous P."/>
            <person name="Grigoriev I."/>
        </authorList>
    </citation>
    <scope>NUCLEOTIDE SEQUENCE</scope>
    <source>
        <strain evidence="1">CBS 525.71</strain>
    </source>
</reference>
<sequence length="189" mass="19206">MLFQKLAIVATLTAIVAAQDISQDDIPQQCTQVCAQVVTIARDCNNQHDNDNAELQCICNVPNANTLIPACEACVQQYDTDTDDDDNVNDNNVREVLTRCNFTIQSSFNSASASSVASSASSAASAVSAASAASSAASTGTTSVVVRTFGTNVVTSTVAPTQVTQNAAPAVTAAAGMGIGALGIALGML</sequence>
<dbReference type="EMBL" id="MU006707">
    <property type="protein sequence ID" value="KAF2630275.1"/>
    <property type="molecule type" value="Genomic_DNA"/>
</dbReference>
<keyword evidence="2" id="KW-1185">Reference proteome</keyword>
<dbReference type="Proteomes" id="UP000799754">
    <property type="component" value="Unassembled WGS sequence"/>
</dbReference>